<gene>
    <name evidence="3" type="ORF">FB563_7109</name>
</gene>
<evidence type="ECO:0000259" key="2">
    <source>
        <dbReference type="Pfam" id="PF13628"/>
    </source>
</evidence>
<name>A0A542TJE0_9ACTN</name>
<dbReference type="Proteomes" id="UP000318103">
    <property type="component" value="Unassembled WGS sequence"/>
</dbReference>
<evidence type="ECO:0000313" key="4">
    <source>
        <dbReference type="Proteomes" id="UP000318103"/>
    </source>
</evidence>
<dbReference type="EMBL" id="VFNX01000002">
    <property type="protein sequence ID" value="TQK86945.1"/>
    <property type="molecule type" value="Genomic_DNA"/>
</dbReference>
<keyword evidence="4" id="KW-1185">Reference proteome</keyword>
<accession>A0A542TJE0</accession>
<proteinExistence type="predicted"/>
<dbReference type="InterPro" id="IPR012347">
    <property type="entry name" value="Ferritin-like"/>
</dbReference>
<evidence type="ECO:0000256" key="1">
    <source>
        <dbReference type="SAM" id="SignalP"/>
    </source>
</evidence>
<feature type="domain" description="DUF4142" evidence="2">
    <location>
        <begin position="43"/>
        <end position="176"/>
    </location>
</feature>
<dbReference type="PANTHER" id="PTHR38593:SF1">
    <property type="entry name" value="BLR2558 PROTEIN"/>
    <property type="match status" value="1"/>
</dbReference>
<comment type="caution">
    <text evidence="3">The sequence shown here is derived from an EMBL/GenBank/DDBJ whole genome shotgun (WGS) entry which is preliminary data.</text>
</comment>
<sequence length="182" mass="18844">MHTSRSRARSVAVCAATLCVMGVTSHPALASSSPSPSAVSPLDRQLLTAAHQGNLWEITTSQQAQSAATTACVKRAGADFVRDHRTLDAGVVKTAAQLGVALPSGQTAAQLRQTAALKSSAGTPAYDAAWLKAQYPAHTQTLALIDQEIASGTNPLVKSLAKSARPVVARHTQMVNQGVCHA</sequence>
<reference evidence="3 4" key="1">
    <citation type="submission" date="2019-06" db="EMBL/GenBank/DDBJ databases">
        <title>Sequencing the genomes of 1000 actinobacteria strains.</title>
        <authorList>
            <person name="Klenk H.-P."/>
        </authorList>
    </citation>
    <scope>NUCLEOTIDE SEQUENCE [LARGE SCALE GENOMIC DNA]</scope>
    <source>
        <strain evidence="3 4">DSM 41929</strain>
    </source>
</reference>
<feature type="signal peptide" evidence="1">
    <location>
        <begin position="1"/>
        <end position="30"/>
    </location>
</feature>
<dbReference type="Pfam" id="PF13628">
    <property type="entry name" value="DUF4142"/>
    <property type="match status" value="1"/>
</dbReference>
<dbReference type="InterPro" id="IPR025419">
    <property type="entry name" value="DUF4142"/>
</dbReference>
<dbReference type="RefSeq" id="WP_055710533.1">
    <property type="nucleotide sequence ID" value="NZ_JBPJFI010000002.1"/>
</dbReference>
<keyword evidence="1" id="KW-0732">Signal</keyword>
<feature type="chain" id="PRO_5021951073" evidence="1">
    <location>
        <begin position="31"/>
        <end position="182"/>
    </location>
</feature>
<organism evidence="3 4">
    <name type="scientific">Streptomyces puniciscabiei</name>
    <dbReference type="NCBI Taxonomy" id="164348"/>
    <lineage>
        <taxon>Bacteria</taxon>
        <taxon>Bacillati</taxon>
        <taxon>Actinomycetota</taxon>
        <taxon>Actinomycetes</taxon>
        <taxon>Kitasatosporales</taxon>
        <taxon>Streptomycetaceae</taxon>
        <taxon>Streptomyces</taxon>
    </lineage>
</organism>
<protein>
    <submittedName>
        <fullName evidence="3">Putative membrane protein</fullName>
    </submittedName>
</protein>
<dbReference type="AlphaFoldDB" id="A0A542TJE0"/>
<dbReference type="PANTHER" id="PTHR38593">
    <property type="entry name" value="BLR2558 PROTEIN"/>
    <property type="match status" value="1"/>
</dbReference>
<dbReference type="Gene3D" id="1.20.1260.10">
    <property type="match status" value="1"/>
</dbReference>
<evidence type="ECO:0000313" key="3">
    <source>
        <dbReference type="EMBL" id="TQK86945.1"/>
    </source>
</evidence>